<dbReference type="EMBL" id="CAFBNF010000009">
    <property type="protein sequence ID" value="CAB4929942.1"/>
    <property type="molecule type" value="Genomic_DNA"/>
</dbReference>
<feature type="transmembrane region" description="Helical" evidence="1">
    <location>
        <begin position="181"/>
        <end position="201"/>
    </location>
</feature>
<protein>
    <submittedName>
        <fullName evidence="2">Unannotated protein</fullName>
    </submittedName>
</protein>
<dbReference type="Pfam" id="PF19700">
    <property type="entry name" value="DUF6198"/>
    <property type="match status" value="1"/>
</dbReference>
<proteinExistence type="predicted"/>
<dbReference type="PANTHER" id="PTHR40078">
    <property type="entry name" value="INTEGRAL MEMBRANE PROTEIN-RELATED"/>
    <property type="match status" value="1"/>
</dbReference>
<dbReference type="AlphaFoldDB" id="A0A6J7II13"/>
<evidence type="ECO:0000256" key="1">
    <source>
        <dbReference type="SAM" id="Phobius"/>
    </source>
</evidence>
<gene>
    <name evidence="2" type="ORF">UFOPK3773_00179</name>
</gene>
<keyword evidence="1" id="KW-0472">Membrane</keyword>
<reference evidence="2" key="1">
    <citation type="submission" date="2020-05" db="EMBL/GenBank/DDBJ databases">
        <authorList>
            <person name="Chiriac C."/>
            <person name="Salcher M."/>
            <person name="Ghai R."/>
            <person name="Kavagutti S V."/>
        </authorList>
    </citation>
    <scope>NUCLEOTIDE SEQUENCE</scope>
</reference>
<dbReference type="InterPro" id="IPR038750">
    <property type="entry name" value="YczE/YyaS-like"/>
</dbReference>
<evidence type="ECO:0000313" key="2">
    <source>
        <dbReference type="EMBL" id="CAB4929942.1"/>
    </source>
</evidence>
<feature type="transmembrane region" description="Helical" evidence="1">
    <location>
        <begin position="154"/>
        <end position="175"/>
    </location>
</feature>
<accession>A0A6J7II13</accession>
<keyword evidence="1" id="KW-1133">Transmembrane helix</keyword>
<dbReference type="PANTHER" id="PTHR40078:SF1">
    <property type="entry name" value="INTEGRAL MEMBRANE PROTEIN"/>
    <property type="match status" value="1"/>
</dbReference>
<feature type="transmembrane region" description="Helical" evidence="1">
    <location>
        <begin position="111"/>
        <end position="133"/>
    </location>
</feature>
<organism evidence="2">
    <name type="scientific">freshwater metagenome</name>
    <dbReference type="NCBI Taxonomy" id="449393"/>
    <lineage>
        <taxon>unclassified sequences</taxon>
        <taxon>metagenomes</taxon>
        <taxon>ecological metagenomes</taxon>
    </lineage>
</organism>
<feature type="transmembrane region" description="Helical" evidence="1">
    <location>
        <begin position="84"/>
        <end position="105"/>
    </location>
</feature>
<keyword evidence="1" id="KW-0812">Transmembrane</keyword>
<sequence length="224" mass="23211">MPRTRFTAPAIWRPTPASAAALAGGLTLFGIGEGFLLASHLGAAPWSVLAQGLSLRSGLAIGWTTLIVSTCVLLLWIPLRQRPGLGTLMNILIIAASLEITYSFMPQPDSLPARYALVIVGLALIGLGSGFYLTSGHGPGPRDGWMTGLHRVTGLPVGLVRLCIEVVVLIAGWLLGGTVGIGTALFALLIGQSVAMGLAVVHRLSPGPLELSPPGEEPFPQGEA</sequence>
<feature type="transmembrane region" description="Helical" evidence="1">
    <location>
        <begin position="60"/>
        <end position="77"/>
    </location>
</feature>
<name>A0A6J7II13_9ZZZZ</name>